<evidence type="ECO:0000313" key="1">
    <source>
        <dbReference type="EMBL" id="JAH26439.1"/>
    </source>
</evidence>
<reference evidence="1" key="2">
    <citation type="journal article" date="2015" name="Fish Shellfish Immunol.">
        <title>Early steps in the European eel (Anguilla anguilla)-Vibrio vulnificus interaction in the gills: Role of the RtxA13 toxin.</title>
        <authorList>
            <person name="Callol A."/>
            <person name="Pajuelo D."/>
            <person name="Ebbesson L."/>
            <person name="Teles M."/>
            <person name="MacKenzie S."/>
            <person name="Amaro C."/>
        </authorList>
    </citation>
    <scope>NUCLEOTIDE SEQUENCE</scope>
</reference>
<name>A0A0E9RBH2_ANGAN</name>
<dbReference type="EMBL" id="GBXM01082138">
    <property type="protein sequence ID" value="JAH26439.1"/>
    <property type="molecule type" value="Transcribed_RNA"/>
</dbReference>
<accession>A0A0E9RBH2</accession>
<proteinExistence type="predicted"/>
<organism evidence="1">
    <name type="scientific">Anguilla anguilla</name>
    <name type="common">European freshwater eel</name>
    <name type="synonym">Muraena anguilla</name>
    <dbReference type="NCBI Taxonomy" id="7936"/>
    <lineage>
        <taxon>Eukaryota</taxon>
        <taxon>Metazoa</taxon>
        <taxon>Chordata</taxon>
        <taxon>Craniata</taxon>
        <taxon>Vertebrata</taxon>
        <taxon>Euteleostomi</taxon>
        <taxon>Actinopterygii</taxon>
        <taxon>Neopterygii</taxon>
        <taxon>Teleostei</taxon>
        <taxon>Anguilliformes</taxon>
        <taxon>Anguillidae</taxon>
        <taxon>Anguilla</taxon>
    </lineage>
</organism>
<sequence length="9" mass="1087">MPTSSVYRF</sequence>
<protein>
    <submittedName>
        <fullName evidence="1">Uncharacterized protein</fullName>
    </submittedName>
</protein>
<reference evidence="1" key="1">
    <citation type="submission" date="2014-11" db="EMBL/GenBank/DDBJ databases">
        <authorList>
            <person name="Amaro Gonzalez C."/>
        </authorList>
    </citation>
    <scope>NUCLEOTIDE SEQUENCE</scope>
</reference>